<dbReference type="FunFam" id="3.10.250.10:FF:000009">
    <property type="entry name" value="WC1"/>
    <property type="match status" value="1"/>
</dbReference>
<feature type="non-terminal residue" evidence="4">
    <location>
        <position position="1"/>
    </location>
</feature>
<dbReference type="PROSITE" id="PS50287">
    <property type="entry name" value="SRCR_2"/>
    <property type="match status" value="1"/>
</dbReference>
<proteinExistence type="predicted"/>
<reference evidence="4" key="1">
    <citation type="submission" date="2018-07" db="EMBL/GenBank/DDBJ databases">
        <title>Comparative genomics of catfishes provides insights into carnivory and benthic adaptation.</title>
        <authorList>
            <person name="Zhang Y."/>
            <person name="Wang D."/>
            <person name="Peng Z."/>
            <person name="Zheng S."/>
            <person name="Shao F."/>
            <person name="Tao W."/>
        </authorList>
    </citation>
    <scope>NUCLEOTIDE SEQUENCE</scope>
    <source>
        <strain evidence="4">Chongqing</strain>
    </source>
</reference>
<keyword evidence="5" id="KW-1185">Reference proteome</keyword>
<dbReference type="PRINTS" id="PR00258">
    <property type="entry name" value="SPERACTRCPTR"/>
</dbReference>
<comment type="caution">
    <text evidence="4">The sequence shown here is derived from an EMBL/GenBank/DDBJ whole genome shotgun (WGS) entry which is preliminary data.</text>
</comment>
<dbReference type="GO" id="GO:0016020">
    <property type="term" value="C:membrane"/>
    <property type="evidence" value="ECO:0007669"/>
    <property type="project" value="InterPro"/>
</dbReference>
<feature type="non-terminal residue" evidence="4">
    <location>
        <position position="99"/>
    </location>
</feature>
<keyword evidence="4" id="KW-0675">Receptor</keyword>
<evidence type="ECO:0000256" key="2">
    <source>
        <dbReference type="PROSITE-ProRule" id="PRU00196"/>
    </source>
</evidence>
<dbReference type="Pfam" id="PF00530">
    <property type="entry name" value="SRCR"/>
    <property type="match status" value="1"/>
</dbReference>
<gene>
    <name evidence="4" type="ORF">C0J50_12394</name>
</gene>
<accession>A0AAD5A261</accession>
<dbReference type="InterPro" id="IPR001190">
    <property type="entry name" value="SRCR"/>
</dbReference>
<dbReference type="EMBL" id="MU589685">
    <property type="protein sequence ID" value="KAI5607852.1"/>
    <property type="molecule type" value="Genomic_DNA"/>
</dbReference>
<dbReference type="SMART" id="SM00202">
    <property type="entry name" value="SR"/>
    <property type="match status" value="1"/>
</dbReference>
<organism evidence="4 5">
    <name type="scientific">Silurus asotus</name>
    <name type="common">Amur catfish</name>
    <name type="synonym">Parasilurus asotus</name>
    <dbReference type="NCBI Taxonomy" id="30991"/>
    <lineage>
        <taxon>Eukaryota</taxon>
        <taxon>Metazoa</taxon>
        <taxon>Chordata</taxon>
        <taxon>Craniata</taxon>
        <taxon>Vertebrata</taxon>
        <taxon>Euteleostomi</taxon>
        <taxon>Actinopterygii</taxon>
        <taxon>Neopterygii</taxon>
        <taxon>Teleostei</taxon>
        <taxon>Ostariophysi</taxon>
        <taxon>Siluriformes</taxon>
        <taxon>Siluridae</taxon>
        <taxon>Silurus</taxon>
    </lineage>
</organism>
<comment type="caution">
    <text evidence="2">Lacks conserved residue(s) required for the propagation of feature annotation.</text>
</comment>
<feature type="domain" description="SRCR" evidence="3">
    <location>
        <begin position="1"/>
        <end position="97"/>
    </location>
</feature>
<dbReference type="AlphaFoldDB" id="A0AAD5A261"/>
<dbReference type="Gene3D" id="3.10.250.10">
    <property type="entry name" value="SRCR-like domain"/>
    <property type="match status" value="1"/>
</dbReference>
<dbReference type="PANTHER" id="PTHR48071:SF18">
    <property type="entry name" value="DELETED IN MALIGNANT BRAIN TUMORS 1 PROTEIN-RELATED"/>
    <property type="match status" value="1"/>
</dbReference>
<protein>
    <submittedName>
        <fullName evidence="4">Scavenger receptor cysteine-rich domain-containing group B protein-like</fullName>
    </submittedName>
</protein>
<sequence length="99" mass="10819">GGSRCAGRVEVLQEGQWGTVCDYYWGMKEAAVVCRELHCGEAVDAPQFAHFGRGSGPIWMVYVECTGSESTLINCKSQRTRDSHYCDHGRDGGIICSGK</sequence>
<keyword evidence="1 2" id="KW-1015">Disulfide bond</keyword>
<dbReference type="PANTHER" id="PTHR48071">
    <property type="entry name" value="SRCR DOMAIN-CONTAINING PROTEIN"/>
    <property type="match status" value="1"/>
</dbReference>
<evidence type="ECO:0000256" key="1">
    <source>
        <dbReference type="ARBA" id="ARBA00023157"/>
    </source>
</evidence>
<dbReference type="InterPro" id="IPR036772">
    <property type="entry name" value="SRCR-like_dom_sf"/>
</dbReference>
<feature type="disulfide bond" evidence="2">
    <location>
        <begin position="65"/>
        <end position="75"/>
    </location>
</feature>
<dbReference type="SUPFAM" id="SSF56487">
    <property type="entry name" value="SRCR-like"/>
    <property type="match status" value="1"/>
</dbReference>
<name>A0AAD5A261_SILAS</name>
<evidence type="ECO:0000259" key="3">
    <source>
        <dbReference type="PROSITE" id="PS50287"/>
    </source>
</evidence>
<evidence type="ECO:0000313" key="4">
    <source>
        <dbReference type="EMBL" id="KAI5607852.1"/>
    </source>
</evidence>
<dbReference type="Proteomes" id="UP001205998">
    <property type="component" value="Unassembled WGS sequence"/>
</dbReference>
<evidence type="ECO:0000313" key="5">
    <source>
        <dbReference type="Proteomes" id="UP001205998"/>
    </source>
</evidence>